<keyword evidence="3" id="KW-1185">Reference proteome</keyword>
<dbReference type="SUPFAM" id="SSF54975">
    <property type="entry name" value="Acylphosphatase/BLUF domain-like"/>
    <property type="match status" value="1"/>
</dbReference>
<proteinExistence type="predicted"/>
<dbReference type="Pfam" id="PF04940">
    <property type="entry name" value="BLUF"/>
    <property type="match status" value="1"/>
</dbReference>
<dbReference type="SMART" id="SM01034">
    <property type="entry name" value="BLUF"/>
    <property type="match status" value="1"/>
</dbReference>
<sequence>MIKTICYISDSLEHECLDKLKAMYLKAKANNLKHNITGILIYKNQNFLQVLEGEEIKVDETFNRIKSDSRHKNIFKVINTSIDERIFEDYNFGFTIIDNERGLNNLHDYLNWLRGAENELANKVITMVENFIESK</sequence>
<dbReference type="EMBL" id="BAABJJ010000001">
    <property type="protein sequence ID" value="GAA4932754.1"/>
    <property type="molecule type" value="Genomic_DNA"/>
</dbReference>
<dbReference type="InterPro" id="IPR036046">
    <property type="entry name" value="Acylphosphatase-like_dom_sf"/>
</dbReference>
<name>A0ABP9G8E1_9FLAO</name>
<evidence type="ECO:0000259" key="1">
    <source>
        <dbReference type="PROSITE" id="PS50925"/>
    </source>
</evidence>
<comment type="caution">
    <text evidence="2">The sequence shown here is derived from an EMBL/GenBank/DDBJ whole genome shotgun (WGS) entry which is preliminary data.</text>
</comment>
<evidence type="ECO:0000313" key="2">
    <source>
        <dbReference type="EMBL" id="GAA4932754.1"/>
    </source>
</evidence>
<evidence type="ECO:0000313" key="3">
    <source>
        <dbReference type="Proteomes" id="UP001501302"/>
    </source>
</evidence>
<feature type="domain" description="BLUF" evidence="1">
    <location>
        <begin position="2"/>
        <end position="93"/>
    </location>
</feature>
<dbReference type="Gene3D" id="3.30.70.100">
    <property type="match status" value="1"/>
</dbReference>
<gene>
    <name evidence="2" type="ORF">GCM10023314_01410</name>
</gene>
<dbReference type="InterPro" id="IPR007024">
    <property type="entry name" value="BLUF_domain"/>
</dbReference>
<accession>A0ABP9G8E1</accession>
<dbReference type="PROSITE" id="PS50925">
    <property type="entry name" value="BLUF"/>
    <property type="match status" value="1"/>
</dbReference>
<dbReference type="Proteomes" id="UP001501302">
    <property type="component" value="Unassembled WGS sequence"/>
</dbReference>
<organism evidence="2 3">
    <name type="scientific">Algibacter agarivorans</name>
    <dbReference type="NCBI Taxonomy" id="1109741"/>
    <lineage>
        <taxon>Bacteria</taxon>
        <taxon>Pseudomonadati</taxon>
        <taxon>Bacteroidota</taxon>
        <taxon>Flavobacteriia</taxon>
        <taxon>Flavobacteriales</taxon>
        <taxon>Flavobacteriaceae</taxon>
        <taxon>Algibacter</taxon>
    </lineage>
</organism>
<reference evidence="3" key="1">
    <citation type="journal article" date="2019" name="Int. J. Syst. Evol. Microbiol.">
        <title>The Global Catalogue of Microorganisms (GCM) 10K type strain sequencing project: providing services to taxonomists for standard genome sequencing and annotation.</title>
        <authorList>
            <consortium name="The Broad Institute Genomics Platform"/>
            <consortium name="The Broad Institute Genome Sequencing Center for Infectious Disease"/>
            <person name="Wu L."/>
            <person name="Ma J."/>
        </authorList>
    </citation>
    <scope>NUCLEOTIDE SEQUENCE [LARGE SCALE GENOMIC DNA]</scope>
    <source>
        <strain evidence="3">JCM 18285</strain>
    </source>
</reference>
<protein>
    <recommendedName>
        <fullName evidence="1">BLUF domain-containing protein</fullName>
    </recommendedName>
</protein>
<dbReference type="RefSeq" id="WP_345189541.1">
    <property type="nucleotide sequence ID" value="NZ_BAABJJ010000001.1"/>
</dbReference>